<name>A0A7W4I5E9_GLUDI</name>
<evidence type="ECO:0000256" key="1">
    <source>
        <dbReference type="ARBA" id="ARBA00007316"/>
    </source>
</evidence>
<dbReference type="PANTHER" id="PTHR32309:SF13">
    <property type="entry name" value="FERRIC ENTEROBACTIN TRANSPORT PROTEIN FEPE"/>
    <property type="match status" value="1"/>
</dbReference>
<comment type="caution">
    <text evidence="11">The sequence shown here is derived from an EMBL/GenBank/DDBJ whole genome shotgun (WGS) entry which is preliminary data.</text>
</comment>
<keyword evidence="3" id="KW-0808">Transferase</keyword>
<evidence type="ECO:0000256" key="3">
    <source>
        <dbReference type="ARBA" id="ARBA00022679"/>
    </source>
</evidence>
<evidence type="ECO:0000256" key="9">
    <source>
        <dbReference type="SAM" id="Phobius"/>
    </source>
</evidence>
<dbReference type="PANTHER" id="PTHR32309">
    <property type="entry name" value="TYROSINE-PROTEIN KINASE"/>
    <property type="match status" value="1"/>
</dbReference>
<evidence type="ECO:0000313" key="11">
    <source>
        <dbReference type="EMBL" id="MBB2155720.1"/>
    </source>
</evidence>
<keyword evidence="6" id="KW-0067">ATP-binding</keyword>
<keyword evidence="9" id="KW-1133">Transmembrane helix</keyword>
<dbReference type="InterPro" id="IPR005702">
    <property type="entry name" value="Wzc-like_C"/>
</dbReference>
<evidence type="ECO:0000256" key="5">
    <source>
        <dbReference type="ARBA" id="ARBA00022777"/>
    </source>
</evidence>
<accession>A0A7W4I5E9</accession>
<comment type="similarity">
    <text evidence="1">Belongs to the CpsD/CapB family.</text>
</comment>
<keyword evidence="7" id="KW-0829">Tyrosine-protein kinase</keyword>
<gene>
    <name evidence="11" type="ORF">HLH33_05260</name>
</gene>
<dbReference type="SUPFAM" id="SSF52540">
    <property type="entry name" value="P-loop containing nucleoside triphosphate hydrolases"/>
    <property type="match status" value="1"/>
</dbReference>
<dbReference type="InterPro" id="IPR027417">
    <property type="entry name" value="P-loop_NTPase"/>
</dbReference>
<proteinExistence type="inferred from homology"/>
<dbReference type="GO" id="GO:0004713">
    <property type="term" value="F:protein tyrosine kinase activity"/>
    <property type="evidence" value="ECO:0007669"/>
    <property type="project" value="TreeGrafter"/>
</dbReference>
<evidence type="ECO:0000256" key="4">
    <source>
        <dbReference type="ARBA" id="ARBA00022741"/>
    </source>
</evidence>
<keyword evidence="9" id="KW-0812">Transmembrane</keyword>
<dbReference type="Proteomes" id="UP000550787">
    <property type="component" value="Unassembled WGS sequence"/>
</dbReference>
<comment type="catalytic activity">
    <reaction evidence="8">
        <text>L-tyrosyl-[protein] + ATP = O-phospho-L-tyrosyl-[protein] + ADP + H(+)</text>
        <dbReference type="Rhea" id="RHEA:10596"/>
        <dbReference type="Rhea" id="RHEA-COMP:10136"/>
        <dbReference type="Rhea" id="RHEA-COMP:20101"/>
        <dbReference type="ChEBI" id="CHEBI:15378"/>
        <dbReference type="ChEBI" id="CHEBI:30616"/>
        <dbReference type="ChEBI" id="CHEBI:46858"/>
        <dbReference type="ChEBI" id="CHEBI:61978"/>
        <dbReference type="ChEBI" id="CHEBI:456216"/>
        <dbReference type="EC" id="2.7.10.2"/>
    </reaction>
</comment>
<keyword evidence="9" id="KW-0472">Membrane</keyword>
<evidence type="ECO:0000256" key="8">
    <source>
        <dbReference type="ARBA" id="ARBA00051245"/>
    </source>
</evidence>
<dbReference type="Gene3D" id="3.40.50.300">
    <property type="entry name" value="P-loop containing nucleotide triphosphate hydrolases"/>
    <property type="match status" value="1"/>
</dbReference>
<dbReference type="EMBL" id="JABEQG010000006">
    <property type="protein sequence ID" value="MBB2155720.1"/>
    <property type="molecule type" value="Genomic_DNA"/>
</dbReference>
<evidence type="ECO:0000313" key="12">
    <source>
        <dbReference type="Proteomes" id="UP000550787"/>
    </source>
</evidence>
<dbReference type="GO" id="GO:0005886">
    <property type="term" value="C:plasma membrane"/>
    <property type="evidence" value="ECO:0007669"/>
    <property type="project" value="TreeGrafter"/>
</dbReference>
<reference evidence="11 12" key="1">
    <citation type="submission" date="2020-04" db="EMBL/GenBank/DDBJ databases">
        <title>Description of novel Gluconacetobacter.</title>
        <authorList>
            <person name="Sombolestani A."/>
        </authorList>
    </citation>
    <scope>NUCLEOTIDE SEQUENCE [LARGE SCALE GENOMIC DNA]</scope>
    <source>
        <strain evidence="11 12">LMG 7603</strain>
    </source>
</reference>
<evidence type="ECO:0000259" key="10">
    <source>
        <dbReference type="Pfam" id="PF13614"/>
    </source>
</evidence>
<feature type="domain" description="AAA" evidence="10">
    <location>
        <begin position="547"/>
        <end position="690"/>
    </location>
</feature>
<dbReference type="AlphaFoldDB" id="A0A7W4I5E9"/>
<evidence type="ECO:0000256" key="6">
    <source>
        <dbReference type="ARBA" id="ARBA00022840"/>
    </source>
</evidence>
<sequence length="740" mass="79955">MNQLQLSPLAGLSGMPTDSQHVPPTQVFRILGRHRLAVVLVTVGMFAPAVAFIETMKPYYTATAMLMVGTRQASFRDLQATVSTPDIDAVGINTQVGVLRSSTIARAVTERLNLVDDPEFRKVLDTVPLKARIVLAVQKLFGIAPPPAPPMTPAARLQATALVLADKVNILNDGRSYIITITAKTDNPASSARIANAYADAYFESRRHMKVAATWRANALLDEQIVPLRERLRHAEQAVEAFREQNGLISARLEHMPGTPEADATTVADEQLMRMNQELVTAQAALEEKRARYSEVRTAERNGTVGNLPDVVSAPLIQQLQNQQAQLSSRVSSLSRSVLDGNPEMQAAQAAAAQVRRQIGAETARIADSIAKDVSGAQARVAALSHAVDSLQKQVTAENQANVTLRQLESEANAARVVYQDYLGRFAQTSTQAQLQEPEAELISRAEIPLGFSGPPRTQYLAIALLFSMLCGTGAALLADRIRKGIRSTSQLDSVPGLFTLGMVPVFNGALMRHYRSAAAGVSSAYVETIENIRSILCFGHSRFRAKVVLVTSARPGEGKTTFAVSLAANAGRDLQRALVIDCDSRNPSALGALGKTDQASDNSLPVSVATGRLARDVMPGVDILTMRPPGERNYAMVSPMELSRVLTQFSPHYDMIVLDTPPILAFPDAAVLAQQTDGIVMVVKWGLTGSMELTEAMRILHAYDARVLGSVLTQVPARGLESAEKRQLGIYRQYGLLTS</sequence>
<feature type="transmembrane region" description="Helical" evidence="9">
    <location>
        <begin position="36"/>
        <end position="53"/>
    </location>
</feature>
<keyword evidence="4" id="KW-0547">Nucleotide-binding</keyword>
<dbReference type="RefSeq" id="WP_183115544.1">
    <property type="nucleotide sequence ID" value="NZ_JABEQG010000006.1"/>
</dbReference>
<dbReference type="CDD" id="cd05387">
    <property type="entry name" value="BY-kinase"/>
    <property type="match status" value="1"/>
</dbReference>
<organism evidence="11 12">
    <name type="scientific">Gluconacetobacter diazotrophicus</name>
    <name type="common">Acetobacter diazotrophicus</name>
    <dbReference type="NCBI Taxonomy" id="33996"/>
    <lineage>
        <taxon>Bacteria</taxon>
        <taxon>Pseudomonadati</taxon>
        <taxon>Pseudomonadota</taxon>
        <taxon>Alphaproteobacteria</taxon>
        <taxon>Acetobacterales</taxon>
        <taxon>Acetobacteraceae</taxon>
        <taxon>Gluconacetobacter</taxon>
    </lineage>
</organism>
<keyword evidence="5 11" id="KW-0418">Kinase</keyword>
<evidence type="ECO:0000256" key="2">
    <source>
        <dbReference type="ARBA" id="ARBA00011903"/>
    </source>
</evidence>
<dbReference type="InterPro" id="IPR050445">
    <property type="entry name" value="Bact_polysacc_biosynth/exp"/>
</dbReference>
<protein>
    <recommendedName>
        <fullName evidence="2">non-specific protein-tyrosine kinase</fullName>
        <ecNumber evidence="2">2.7.10.2</ecNumber>
    </recommendedName>
</protein>
<dbReference type="Pfam" id="PF13614">
    <property type="entry name" value="AAA_31"/>
    <property type="match status" value="1"/>
</dbReference>
<dbReference type="EC" id="2.7.10.2" evidence="2"/>
<evidence type="ECO:0000256" key="7">
    <source>
        <dbReference type="ARBA" id="ARBA00023137"/>
    </source>
</evidence>
<dbReference type="InterPro" id="IPR025669">
    <property type="entry name" value="AAA_dom"/>
</dbReference>